<dbReference type="PROSITE" id="PS51257">
    <property type="entry name" value="PROKAR_LIPOPROTEIN"/>
    <property type="match status" value="1"/>
</dbReference>
<dbReference type="AlphaFoldDB" id="A0A2S5ST44"/>
<reference evidence="1 2" key="1">
    <citation type="submission" date="2018-02" db="EMBL/GenBank/DDBJ databases">
        <title>Reclassifiation of [Polyangium] brachysporum DSM 7029 as Guopingzhaonella breviflexa gen. nov., sp. nov., a member of the family Comamonadaceae.</title>
        <authorList>
            <person name="Tang B."/>
        </authorList>
    </citation>
    <scope>NUCLEOTIDE SEQUENCE [LARGE SCALE GENOMIC DNA]</scope>
    <source>
        <strain evidence="1 2">BCRC 80649</strain>
    </source>
</reference>
<dbReference type="OrthoDB" id="9806250at2"/>
<dbReference type="RefSeq" id="WP_104303071.1">
    <property type="nucleotide sequence ID" value="NZ_PSNX01000011.1"/>
</dbReference>
<gene>
    <name evidence="1" type="ORF">C1704_12525</name>
</gene>
<protein>
    <recommendedName>
        <fullName evidence="3">DUF481 domain-containing protein</fullName>
    </recommendedName>
</protein>
<evidence type="ECO:0000313" key="2">
    <source>
        <dbReference type="Proteomes" id="UP000238605"/>
    </source>
</evidence>
<dbReference type="EMBL" id="PSNX01000011">
    <property type="protein sequence ID" value="PPE65737.1"/>
    <property type="molecule type" value="Genomic_DNA"/>
</dbReference>
<keyword evidence="2" id="KW-1185">Reference proteome</keyword>
<evidence type="ECO:0008006" key="3">
    <source>
        <dbReference type="Google" id="ProtNLM"/>
    </source>
</evidence>
<accession>A0A2S5ST44</accession>
<sequence length="263" mass="28665">MTRHLPLFPPIAHWTAWLLACVILGVAGPVQAQVTTRLDGQWRHLIGVGASVASGNTRTTSVNLSLDSVRATAEDKWGVTGTALQSRTEGNTAAQRAELKTQYDRDISPLWFGFGSGSALHDEAANIQSRLSVASGLGYHLLRNEDGYWNVSAGLGYSRDRYETPTVIDGELRRSDGRLELVLAQESTTHLSDTTRLKQQLRLLPNLQESGEYRAEFDASLSVAINARISLTAGLTYRYSSDPGEGFSKGDTLFVTGISLRLD</sequence>
<proteinExistence type="predicted"/>
<dbReference type="Proteomes" id="UP000238605">
    <property type="component" value="Unassembled WGS sequence"/>
</dbReference>
<dbReference type="InterPro" id="IPR007433">
    <property type="entry name" value="DUF481"/>
</dbReference>
<evidence type="ECO:0000313" key="1">
    <source>
        <dbReference type="EMBL" id="PPE65737.1"/>
    </source>
</evidence>
<comment type="caution">
    <text evidence="1">The sequence shown here is derived from an EMBL/GenBank/DDBJ whole genome shotgun (WGS) entry which is preliminary data.</text>
</comment>
<name>A0A2S5ST44_9BURK</name>
<dbReference type="Pfam" id="PF04338">
    <property type="entry name" value="DUF481"/>
    <property type="match status" value="1"/>
</dbReference>
<organism evidence="1 2">
    <name type="scientific">Caldimonas caldifontis</name>
    <dbReference type="NCBI Taxonomy" id="1452508"/>
    <lineage>
        <taxon>Bacteria</taxon>
        <taxon>Pseudomonadati</taxon>
        <taxon>Pseudomonadota</taxon>
        <taxon>Betaproteobacteria</taxon>
        <taxon>Burkholderiales</taxon>
        <taxon>Sphaerotilaceae</taxon>
        <taxon>Caldimonas</taxon>
    </lineage>
</organism>